<protein>
    <submittedName>
        <fullName evidence="2">Uncharacterized protein</fullName>
    </submittedName>
</protein>
<sequence length="76" mass="7998">MATTTATLPGVAVHLAKPPVPEVVVSRDPIPRCRRPSDLQEGIETLGGSDPSADEEGHDSIRLASSSSRCLVLRPP</sequence>
<gene>
    <name evidence="2" type="ORF">E2562_021058</name>
</gene>
<organism evidence="2 3">
    <name type="scientific">Oryza meyeriana var. granulata</name>
    <dbReference type="NCBI Taxonomy" id="110450"/>
    <lineage>
        <taxon>Eukaryota</taxon>
        <taxon>Viridiplantae</taxon>
        <taxon>Streptophyta</taxon>
        <taxon>Embryophyta</taxon>
        <taxon>Tracheophyta</taxon>
        <taxon>Spermatophyta</taxon>
        <taxon>Magnoliopsida</taxon>
        <taxon>Liliopsida</taxon>
        <taxon>Poales</taxon>
        <taxon>Poaceae</taxon>
        <taxon>BOP clade</taxon>
        <taxon>Oryzoideae</taxon>
        <taxon>Oryzeae</taxon>
        <taxon>Oryzinae</taxon>
        <taxon>Oryza</taxon>
        <taxon>Oryza meyeriana</taxon>
    </lineage>
</organism>
<proteinExistence type="predicted"/>
<name>A0A6G1FAW0_9ORYZ</name>
<dbReference type="EMBL" id="SPHZ02000001">
    <property type="protein sequence ID" value="KAF0933999.1"/>
    <property type="molecule type" value="Genomic_DNA"/>
</dbReference>
<dbReference type="Proteomes" id="UP000479710">
    <property type="component" value="Unassembled WGS sequence"/>
</dbReference>
<reference evidence="2 3" key="1">
    <citation type="submission" date="2019-11" db="EMBL/GenBank/DDBJ databases">
        <title>Whole genome sequence of Oryza granulata.</title>
        <authorList>
            <person name="Li W."/>
        </authorList>
    </citation>
    <scope>NUCLEOTIDE SEQUENCE [LARGE SCALE GENOMIC DNA]</scope>
    <source>
        <strain evidence="3">cv. Menghai</strain>
        <tissue evidence="2">Leaf</tissue>
    </source>
</reference>
<evidence type="ECO:0000313" key="3">
    <source>
        <dbReference type="Proteomes" id="UP000479710"/>
    </source>
</evidence>
<keyword evidence="3" id="KW-1185">Reference proteome</keyword>
<comment type="caution">
    <text evidence="2">The sequence shown here is derived from an EMBL/GenBank/DDBJ whole genome shotgun (WGS) entry which is preliminary data.</text>
</comment>
<feature type="region of interest" description="Disordered" evidence="1">
    <location>
        <begin position="29"/>
        <end position="63"/>
    </location>
</feature>
<dbReference type="AlphaFoldDB" id="A0A6G1FAW0"/>
<accession>A0A6G1FAW0</accession>
<feature type="compositionally biased region" description="Basic and acidic residues" evidence="1">
    <location>
        <begin position="29"/>
        <end position="38"/>
    </location>
</feature>
<evidence type="ECO:0000313" key="2">
    <source>
        <dbReference type="EMBL" id="KAF0933999.1"/>
    </source>
</evidence>
<evidence type="ECO:0000256" key="1">
    <source>
        <dbReference type="SAM" id="MobiDB-lite"/>
    </source>
</evidence>